<evidence type="ECO:0000256" key="4">
    <source>
        <dbReference type="ARBA" id="ARBA00022502"/>
    </source>
</evidence>
<dbReference type="Proteomes" id="UP001211065">
    <property type="component" value="Unassembled WGS sequence"/>
</dbReference>
<evidence type="ECO:0000256" key="8">
    <source>
        <dbReference type="ARBA" id="ARBA00023136"/>
    </source>
</evidence>
<evidence type="ECO:0000256" key="1">
    <source>
        <dbReference type="ARBA" id="ARBA00004477"/>
    </source>
</evidence>
<protein>
    <submittedName>
        <fullName evidence="10">Uncharacterized protein</fullName>
    </submittedName>
</protein>
<accession>A0AAD5UBY3</accession>
<proteinExistence type="inferred from homology"/>
<evidence type="ECO:0000256" key="2">
    <source>
        <dbReference type="ARBA" id="ARBA00004687"/>
    </source>
</evidence>
<feature type="transmembrane region" description="Helical" evidence="9">
    <location>
        <begin position="263"/>
        <end position="283"/>
    </location>
</feature>
<feature type="transmembrane region" description="Helical" evidence="9">
    <location>
        <begin position="240"/>
        <end position="257"/>
    </location>
</feature>
<organism evidence="10 11">
    <name type="scientific">Clydaea vesicula</name>
    <dbReference type="NCBI Taxonomy" id="447962"/>
    <lineage>
        <taxon>Eukaryota</taxon>
        <taxon>Fungi</taxon>
        <taxon>Fungi incertae sedis</taxon>
        <taxon>Chytridiomycota</taxon>
        <taxon>Chytridiomycota incertae sedis</taxon>
        <taxon>Chytridiomycetes</taxon>
        <taxon>Lobulomycetales</taxon>
        <taxon>Lobulomycetaceae</taxon>
        <taxon>Clydaea</taxon>
    </lineage>
</organism>
<keyword evidence="4" id="KW-0337">GPI-anchor biosynthesis</keyword>
<dbReference type="EMBL" id="JADGJW010000007">
    <property type="protein sequence ID" value="KAJ3228027.1"/>
    <property type="molecule type" value="Genomic_DNA"/>
</dbReference>
<dbReference type="PANTHER" id="PTHR13121">
    <property type="entry name" value="GPI TRANSAMIDASE COMPONENT PIG-U"/>
    <property type="match status" value="1"/>
</dbReference>
<sequence length="375" mass="42570">MNNRAHQNDMENFIPYTCIPILIRIIVPFLFPNFVQSVSYRPEVSTPISSYKRLKEGLFLFHIGLDPYDGGTFHQPPLLLLIYALIPEVLHVFLPTLLDISVAYCLFHIAKYRKSFLESEIWEKGELTIIEEEFEFEDSEETKELNEGLRKRKSSQHKKKEILSSLQDNFTDNNFTDKTIPPKDTLNPSLVALLYLSNPLSIFSCFGGSTSIWGSAGLVAAVHFACLGTNLFEATAKYQPLFAIYVLIALTTILKTYPSIGDMGISFGFVTLFPELFRCNYMIRFNLFLNFKDANGIYVSSLLLISCSCLLPAFHHLWLYSGSGNSNFYYAITLVCSVGQIGWVNDITTAMIKREGCRIGGRGIWRRYSVETSIE</sequence>
<evidence type="ECO:0000256" key="6">
    <source>
        <dbReference type="ARBA" id="ARBA00022824"/>
    </source>
</evidence>
<dbReference type="GO" id="GO:0016255">
    <property type="term" value="P:attachment of GPI anchor to protein"/>
    <property type="evidence" value="ECO:0007669"/>
    <property type="project" value="InterPro"/>
</dbReference>
<dbReference type="InterPro" id="IPR009600">
    <property type="entry name" value="PIG-U"/>
</dbReference>
<dbReference type="PANTHER" id="PTHR13121:SF0">
    <property type="entry name" value="PHOSPHATIDYLINOSITOL GLYCAN ANCHOR BIOSYNTHESIS CLASS U PROTEIN"/>
    <property type="match status" value="1"/>
</dbReference>
<evidence type="ECO:0000256" key="3">
    <source>
        <dbReference type="ARBA" id="ARBA00010026"/>
    </source>
</evidence>
<keyword evidence="6" id="KW-0256">Endoplasmic reticulum</keyword>
<keyword evidence="8 9" id="KW-0472">Membrane</keyword>
<evidence type="ECO:0000256" key="9">
    <source>
        <dbReference type="SAM" id="Phobius"/>
    </source>
</evidence>
<evidence type="ECO:0000313" key="11">
    <source>
        <dbReference type="Proteomes" id="UP001211065"/>
    </source>
</evidence>
<dbReference type="AlphaFoldDB" id="A0AAD5UBY3"/>
<dbReference type="GO" id="GO:0042765">
    <property type="term" value="C:GPI-anchor transamidase complex"/>
    <property type="evidence" value="ECO:0007669"/>
    <property type="project" value="InterPro"/>
</dbReference>
<comment type="caution">
    <text evidence="10">The sequence shown here is derived from an EMBL/GenBank/DDBJ whole genome shotgun (WGS) entry which is preliminary data.</text>
</comment>
<keyword evidence="7 9" id="KW-1133">Transmembrane helix</keyword>
<feature type="transmembrane region" description="Helical" evidence="9">
    <location>
        <begin position="12"/>
        <end position="31"/>
    </location>
</feature>
<keyword evidence="5 9" id="KW-0812">Transmembrane</keyword>
<reference evidence="10" key="1">
    <citation type="submission" date="2020-05" db="EMBL/GenBank/DDBJ databases">
        <title>Phylogenomic resolution of chytrid fungi.</title>
        <authorList>
            <person name="Stajich J.E."/>
            <person name="Amses K."/>
            <person name="Simmons R."/>
            <person name="Seto K."/>
            <person name="Myers J."/>
            <person name="Bonds A."/>
            <person name="Quandt C.A."/>
            <person name="Barry K."/>
            <person name="Liu P."/>
            <person name="Grigoriev I."/>
            <person name="Longcore J.E."/>
            <person name="James T.Y."/>
        </authorList>
    </citation>
    <scope>NUCLEOTIDE SEQUENCE</scope>
    <source>
        <strain evidence="10">JEL0476</strain>
    </source>
</reference>
<dbReference type="GO" id="GO:0006506">
    <property type="term" value="P:GPI anchor biosynthetic process"/>
    <property type="evidence" value="ECO:0007669"/>
    <property type="project" value="UniProtKB-KW"/>
</dbReference>
<evidence type="ECO:0000313" key="10">
    <source>
        <dbReference type="EMBL" id="KAJ3228027.1"/>
    </source>
</evidence>
<comment type="subcellular location">
    <subcellularLocation>
        <location evidence="1">Endoplasmic reticulum membrane</location>
        <topology evidence="1">Multi-pass membrane protein</topology>
    </subcellularLocation>
</comment>
<dbReference type="Pfam" id="PF06728">
    <property type="entry name" value="PIG-U"/>
    <property type="match status" value="2"/>
</dbReference>
<evidence type="ECO:0000256" key="5">
    <source>
        <dbReference type="ARBA" id="ARBA00022692"/>
    </source>
</evidence>
<keyword evidence="11" id="KW-1185">Reference proteome</keyword>
<feature type="transmembrane region" description="Helical" evidence="9">
    <location>
        <begin position="327"/>
        <end position="344"/>
    </location>
</feature>
<evidence type="ECO:0000256" key="7">
    <source>
        <dbReference type="ARBA" id="ARBA00022989"/>
    </source>
</evidence>
<comment type="pathway">
    <text evidence="2">Glycolipid biosynthesis; glycosylphosphatidylinositol-anchor biosynthesis.</text>
</comment>
<feature type="transmembrane region" description="Helical" evidence="9">
    <location>
        <begin position="80"/>
        <end position="107"/>
    </location>
</feature>
<feature type="transmembrane region" description="Helical" evidence="9">
    <location>
        <begin position="295"/>
        <end position="315"/>
    </location>
</feature>
<gene>
    <name evidence="10" type="ORF">HK099_007308</name>
</gene>
<name>A0AAD5UBY3_9FUNG</name>
<comment type="similarity">
    <text evidence="3">Belongs to the PIGU family.</text>
</comment>